<feature type="transmembrane region" description="Helical" evidence="6">
    <location>
        <begin position="389"/>
        <end position="409"/>
    </location>
</feature>
<evidence type="ECO:0000256" key="1">
    <source>
        <dbReference type="ARBA" id="ARBA00022679"/>
    </source>
</evidence>
<dbReference type="SUPFAM" id="SSF56112">
    <property type="entry name" value="Protein kinase-like (PK-like)"/>
    <property type="match status" value="1"/>
</dbReference>
<keyword evidence="8" id="KW-0723">Serine/threonine-protein kinase</keyword>
<gene>
    <name evidence="8" type="ORF">MW290_30030</name>
</gene>
<dbReference type="PANTHER" id="PTHR43289">
    <property type="entry name" value="MITOGEN-ACTIVATED PROTEIN KINASE KINASE KINASE 20-RELATED"/>
    <property type="match status" value="1"/>
</dbReference>
<evidence type="ECO:0000256" key="2">
    <source>
        <dbReference type="ARBA" id="ARBA00022741"/>
    </source>
</evidence>
<evidence type="ECO:0000313" key="9">
    <source>
        <dbReference type="Proteomes" id="UP001056201"/>
    </source>
</evidence>
<evidence type="ECO:0000256" key="5">
    <source>
        <dbReference type="SAM" id="MobiDB-lite"/>
    </source>
</evidence>
<dbReference type="Pfam" id="PF00069">
    <property type="entry name" value="Pkinase"/>
    <property type="match status" value="1"/>
</dbReference>
<dbReference type="InterPro" id="IPR011009">
    <property type="entry name" value="Kinase-like_dom_sf"/>
</dbReference>
<keyword evidence="6" id="KW-0472">Membrane</keyword>
<dbReference type="SMART" id="SM00219">
    <property type="entry name" value="TyrKc"/>
    <property type="match status" value="1"/>
</dbReference>
<sequence length="416" mass="43953">MAPPPTGPAGSDRTQLIARRDSDAALPVGTLLGELRIEGVMGQGGYSIVYRVRDTRLGREGAVKEFMPATVAQRDANGVVHARSPRHLPTFQHGLRRFFEEAKLLASFDHPALVKIQRVWADNGTAYLLMPLVQGPTLHDALRRTPTSPPEPWLRRLATELAGALGVLHAQQCLHRDVAPDNIVLQHDPAAGGSLFDAPPRPVLLDFGSARRVLADAEPQQLTALLKTGYSPIEQYEGTAEAADVATPSRQGSWTDVYALCAVLWSCLTLRAPPSAVARAVRDEMEPAVRAGAGRYAPELLAAIDAGLAVRPEDRPPTMAALLHRLSASFPKTVMVPRKAEGGSTGADVALPRASAGAQPGARASASPPAPAGTGLPAARPGRRHRLGLVWALVAVLAMALLVAVGFLLSHGAGRG</sequence>
<dbReference type="PROSITE" id="PS00109">
    <property type="entry name" value="PROTEIN_KINASE_TYR"/>
    <property type="match status" value="1"/>
</dbReference>
<keyword evidence="4" id="KW-0067">ATP-binding</keyword>
<keyword evidence="1" id="KW-0808">Transferase</keyword>
<feature type="domain" description="Protein kinase" evidence="7">
    <location>
        <begin position="35"/>
        <end position="327"/>
    </location>
</feature>
<protein>
    <submittedName>
        <fullName evidence="8">Serine/threonine protein kinase</fullName>
    </submittedName>
</protein>
<dbReference type="CDD" id="cd14014">
    <property type="entry name" value="STKc_PknB_like"/>
    <property type="match status" value="1"/>
</dbReference>
<reference evidence="8" key="1">
    <citation type="submission" date="2022-05" db="EMBL/GenBank/DDBJ databases">
        <title>An RpoN-dependent PEP-CTERM gene is involved in floc formation of an Aquincola tertiaricarbonis strain.</title>
        <authorList>
            <person name="Qiu D."/>
            <person name="Xia M."/>
        </authorList>
    </citation>
    <scope>NUCLEOTIDE SEQUENCE</scope>
    <source>
        <strain evidence="8">RN12</strain>
    </source>
</reference>
<dbReference type="PANTHER" id="PTHR43289:SF34">
    <property type="entry name" value="SERINE_THREONINE-PROTEIN KINASE YBDM-RELATED"/>
    <property type="match status" value="1"/>
</dbReference>
<dbReference type="Proteomes" id="UP001056201">
    <property type="component" value="Chromosome 2"/>
</dbReference>
<feature type="compositionally biased region" description="Low complexity" evidence="5">
    <location>
        <begin position="352"/>
        <end position="379"/>
    </location>
</feature>
<organism evidence="8 9">
    <name type="scientific">Aquincola tertiaricarbonis</name>
    <dbReference type="NCBI Taxonomy" id="391953"/>
    <lineage>
        <taxon>Bacteria</taxon>
        <taxon>Pseudomonadati</taxon>
        <taxon>Pseudomonadota</taxon>
        <taxon>Betaproteobacteria</taxon>
        <taxon>Burkholderiales</taxon>
        <taxon>Sphaerotilaceae</taxon>
        <taxon>Aquincola</taxon>
    </lineage>
</organism>
<dbReference type="Gene3D" id="3.30.200.20">
    <property type="entry name" value="Phosphorylase Kinase, domain 1"/>
    <property type="match status" value="1"/>
</dbReference>
<dbReference type="RefSeq" id="WP_250198010.1">
    <property type="nucleotide sequence ID" value="NZ_CP097636.1"/>
</dbReference>
<feature type="region of interest" description="Disordered" evidence="5">
    <location>
        <begin position="338"/>
        <end position="379"/>
    </location>
</feature>
<dbReference type="InterPro" id="IPR000719">
    <property type="entry name" value="Prot_kinase_dom"/>
</dbReference>
<dbReference type="GO" id="GO:0004674">
    <property type="term" value="F:protein serine/threonine kinase activity"/>
    <property type="evidence" value="ECO:0007669"/>
    <property type="project" value="UniProtKB-KW"/>
</dbReference>
<dbReference type="PROSITE" id="PS50011">
    <property type="entry name" value="PROTEIN_KINASE_DOM"/>
    <property type="match status" value="1"/>
</dbReference>
<keyword evidence="9" id="KW-1185">Reference proteome</keyword>
<name>A0ABY4S8V7_AQUTE</name>
<dbReference type="Gene3D" id="1.10.510.10">
    <property type="entry name" value="Transferase(Phosphotransferase) domain 1"/>
    <property type="match status" value="1"/>
</dbReference>
<keyword evidence="3 8" id="KW-0418">Kinase</keyword>
<dbReference type="InterPro" id="IPR008266">
    <property type="entry name" value="Tyr_kinase_AS"/>
</dbReference>
<keyword evidence="6" id="KW-1133">Transmembrane helix</keyword>
<evidence type="ECO:0000313" key="8">
    <source>
        <dbReference type="EMBL" id="URI09787.1"/>
    </source>
</evidence>
<keyword evidence="6" id="KW-0812">Transmembrane</keyword>
<evidence type="ECO:0000259" key="7">
    <source>
        <dbReference type="PROSITE" id="PS50011"/>
    </source>
</evidence>
<evidence type="ECO:0000256" key="4">
    <source>
        <dbReference type="ARBA" id="ARBA00022840"/>
    </source>
</evidence>
<accession>A0ABY4S8V7</accession>
<dbReference type="InterPro" id="IPR020635">
    <property type="entry name" value="Tyr_kinase_cat_dom"/>
</dbReference>
<keyword evidence="2" id="KW-0547">Nucleotide-binding</keyword>
<proteinExistence type="predicted"/>
<dbReference type="EMBL" id="CP097636">
    <property type="protein sequence ID" value="URI09787.1"/>
    <property type="molecule type" value="Genomic_DNA"/>
</dbReference>
<evidence type="ECO:0000256" key="6">
    <source>
        <dbReference type="SAM" id="Phobius"/>
    </source>
</evidence>
<evidence type="ECO:0000256" key="3">
    <source>
        <dbReference type="ARBA" id="ARBA00022777"/>
    </source>
</evidence>